<accession>W6K006</accession>
<sequence>MEAFGIAALEARTAGLPVVAIGSSGVADFITHDVNGLLAEDDAGLVAATRRLVAHDALRQRIRAHNLATPPAEDWSHIVECVLAEYRRAGATR</sequence>
<dbReference type="InterPro" id="IPR001296">
    <property type="entry name" value="Glyco_trans_1"/>
</dbReference>
<protein>
    <submittedName>
        <fullName evidence="3">Glycosyl transferase group 1</fullName>
    </submittedName>
</protein>
<gene>
    <name evidence="3" type="ORF">BN11_4270005</name>
</gene>
<feature type="domain" description="Glycosyl transferase family 1" evidence="2">
    <location>
        <begin position="2"/>
        <end position="63"/>
    </location>
</feature>
<keyword evidence="4" id="KW-1185">Reference proteome</keyword>
<dbReference type="Gene3D" id="3.40.50.2000">
    <property type="entry name" value="Glycogen Phosphorylase B"/>
    <property type="match status" value="2"/>
</dbReference>
<evidence type="ECO:0000259" key="2">
    <source>
        <dbReference type="Pfam" id="PF00534"/>
    </source>
</evidence>
<dbReference type="Pfam" id="PF00534">
    <property type="entry name" value="Glycos_transf_1"/>
    <property type="match status" value="1"/>
</dbReference>
<keyword evidence="1 3" id="KW-0808">Transferase</keyword>
<evidence type="ECO:0000313" key="4">
    <source>
        <dbReference type="Proteomes" id="UP000035763"/>
    </source>
</evidence>
<dbReference type="SUPFAM" id="SSF53756">
    <property type="entry name" value="UDP-Glycosyltransferase/glycogen phosphorylase"/>
    <property type="match status" value="1"/>
</dbReference>
<organism evidence="3 4">
    <name type="scientific">Nostocoides australiense Ben110</name>
    <dbReference type="NCBI Taxonomy" id="1193182"/>
    <lineage>
        <taxon>Bacteria</taxon>
        <taxon>Bacillati</taxon>
        <taxon>Actinomycetota</taxon>
        <taxon>Actinomycetes</taxon>
        <taxon>Micrococcales</taxon>
        <taxon>Intrasporangiaceae</taxon>
        <taxon>Nostocoides</taxon>
    </lineage>
</organism>
<evidence type="ECO:0000313" key="3">
    <source>
        <dbReference type="EMBL" id="CCH74325.1"/>
    </source>
</evidence>
<dbReference type="AlphaFoldDB" id="W6K006"/>
<dbReference type="Proteomes" id="UP000035763">
    <property type="component" value="Unassembled WGS sequence"/>
</dbReference>
<evidence type="ECO:0000256" key="1">
    <source>
        <dbReference type="ARBA" id="ARBA00022679"/>
    </source>
</evidence>
<dbReference type="STRING" id="1193182.BN11_4270005"/>
<proteinExistence type="predicted"/>
<name>W6K006_9MICO</name>
<comment type="caution">
    <text evidence="3">The sequence shown here is derived from an EMBL/GenBank/DDBJ whole genome shotgun (WGS) entry which is preliminary data.</text>
</comment>
<reference evidence="3 4" key="1">
    <citation type="journal article" date="2013" name="ISME J.">
        <title>A metabolic model for members of the genus Tetrasphaera involved in enhanced biological phosphorus removal.</title>
        <authorList>
            <person name="Kristiansen R."/>
            <person name="Nguyen H.T.T."/>
            <person name="Saunders A.M."/>
            <person name="Nielsen J.L."/>
            <person name="Wimmer R."/>
            <person name="Le V.Q."/>
            <person name="McIlroy S.J."/>
            <person name="Petrovski S."/>
            <person name="Seviour R.J."/>
            <person name="Calteau A."/>
            <person name="Nielsen K.L."/>
            <person name="Nielsen P.H."/>
        </authorList>
    </citation>
    <scope>NUCLEOTIDE SEQUENCE [LARGE SCALE GENOMIC DNA]</scope>
    <source>
        <strain evidence="3 4">Ben110</strain>
    </source>
</reference>
<dbReference type="GO" id="GO:0016757">
    <property type="term" value="F:glycosyltransferase activity"/>
    <property type="evidence" value="ECO:0007669"/>
    <property type="project" value="InterPro"/>
</dbReference>
<dbReference type="EMBL" id="CAJA01000365">
    <property type="protein sequence ID" value="CCH74325.1"/>
    <property type="molecule type" value="Genomic_DNA"/>
</dbReference>